<dbReference type="Proteomes" id="UP000265703">
    <property type="component" value="Unassembled WGS sequence"/>
</dbReference>
<dbReference type="EMBL" id="QKYT01000106">
    <property type="protein sequence ID" value="RIA93337.1"/>
    <property type="molecule type" value="Genomic_DNA"/>
</dbReference>
<feature type="compositionally biased region" description="Basic and acidic residues" evidence="1">
    <location>
        <begin position="110"/>
        <end position="125"/>
    </location>
</feature>
<proteinExistence type="predicted"/>
<evidence type="ECO:0000313" key="3">
    <source>
        <dbReference type="Proteomes" id="UP000265703"/>
    </source>
</evidence>
<dbReference type="AlphaFoldDB" id="A0A397TAQ1"/>
<evidence type="ECO:0000313" key="2">
    <source>
        <dbReference type="EMBL" id="RIA93337.1"/>
    </source>
</evidence>
<feature type="region of interest" description="Disordered" evidence="1">
    <location>
        <begin position="110"/>
        <end position="137"/>
    </location>
</feature>
<keyword evidence="3" id="KW-1185">Reference proteome</keyword>
<name>A0A397TAQ1_9GLOM</name>
<sequence length="170" mass="19114">MAIEFEIRIYLEKEGFDKLFILSRPVNVNLKGTNKTIDKIVIDKNTSIEYQNENRPAPSRTATIAVDPSATNPLYPFKIKEKEKAAGTLTIEGIRGDRGIVQIKIGETRAERERKVQSERERENYQNRGFKNPQALPDSSNAINFTAAGISSAGEDFYKVELRTPLLLGV</sequence>
<organism evidence="2 3">
    <name type="scientific">Glomus cerebriforme</name>
    <dbReference type="NCBI Taxonomy" id="658196"/>
    <lineage>
        <taxon>Eukaryota</taxon>
        <taxon>Fungi</taxon>
        <taxon>Fungi incertae sedis</taxon>
        <taxon>Mucoromycota</taxon>
        <taxon>Glomeromycotina</taxon>
        <taxon>Glomeromycetes</taxon>
        <taxon>Glomerales</taxon>
        <taxon>Glomeraceae</taxon>
        <taxon>Glomus</taxon>
    </lineage>
</organism>
<evidence type="ECO:0000256" key="1">
    <source>
        <dbReference type="SAM" id="MobiDB-lite"/>
    </source>
</evidence>
<protein>
    <submittedName>
        <fullName evidence="2">Uncharacterized protein</fullName>
    </submittedName>
</protein>
<accession>A0A397TAQ1</accession>
<comment type="caution">
    <text evidence="2">The sequence shown here is derived from an EMBL/GenBank/DDBJ whole genome shotgun (WGS) entry which is preliminary data.</text>
</comment>
<gene>
    <name evidence="2" type="ORF">C1645_819525</name>
</gene>
<reference evidence="2 3" key="1">
    <citation type="submission" date="2018-06" db="EMBL/GenBank/DDBJ databases">
        <title>Comparative genomics reveals the genomic features of Rhizophagus irregularis, R. cerebriforme, R. diaphanum and Gigaspora rosea, and their symbiotic lifestyle signature.</title>
        <authorList>
            <person name="Morin E."/>
            <person name="San Clemente H."/>
            <person name="Chen E.C.H."/>
            <person name="De La Providencia I."/>
            <person name="Hainaut M."/>
            <person name="Kuo A."/>
            <person name="Kohler A."/>
            <person name="Murat C."/>
            <person name="Tang N."/>
            <person name="Roy S."/>
            <person name="Loubradou J."/>
            <person name="Henrissat B."/>
            <person name="Grigoriev I.V."/>
            <person name="Corradi N."/>
            <person name="Roux C."/>
            <person name="Martin F.M."/>
        </authorList>
    </citation>
    <scope>NUCLEOTIDE SEQUENCE [LARGE SCALE GENOMIC DNA]</scope>
    <source>
        <strain evidence="2 3">DAOM 227022</strain>
    </source>
</reference>